<dbReference type="GO" id="GO:0005576">
    <property type="term" value="C:extracellular region"/>
    <property type="evidence" value="ECO:0007669"/>
    <property type="project" value="InterPro"/>
</dbReference>
<keyword evidence="1" id="KW-0732">Signal</keyword>
<reference evidence="3 4" key="1">
    <citation type="submission" date="2016-12" db="EMBL/GenBank/DDBJ databases">
        <authorList>
            <person name="Song W.-J."/>
            <person name="Kurnit D.M."/>
        </authorList>
    </citation>
    <scope>NUCLEOTIDE SEQUENCE [LARGE SCALE GENOMIC DNA]</scope>
    <source>
        <strain evidence="3 4">IMCC3135</strain>
    </source>
</reference>
<gene>
    <name evidence="3" type="ORF">IMCC3135_11650</name>
</gene>
<dbReference type="PANTHER" id="PTHR43037:SF1">
    <property type="entry name" value="BLL1128 PROTEIN"/>
    <property type="match status" value="1"/>
</dbReference>
<accession>A0A2Z2NUI2</accession>
<protein>
    <submittedName>
        <fullName evidence="3">Uncharacterized protein</fullName>
    </submittedName>
</protein>
<name>A0A2Z2NUI2_9GAMM</name>
<dbReference type="PANTHER" id="PTHR43037">
    <property type="entry name" value="UNNAMED PRODUCT-RELATED"/>
    <property type="match status" value="1"/>
</dbReference>
<dbReference type="InterPro" id="IPR029058">
    <property type="entry name" value="AB_hydrolase_fold"/>
</dbReference>
<evidence type="ECO:0000313" key="3">
    <source>
        <dbReference type="EMBL" id="ASJ72420.1"/>
    </source>
</evidence>
<dbReference type="EMBL" id="CP018632">
    <property type="protein sequence ID" value="ASJ72420.1"/>
    <property type="molecule type" value="Genomic_DNA"/>
</dbReference>
<dbReference type="KEGG" id="gai:IMCC3135_11650"/>
<evidence type="ECO:0000256" key="2">
    <source>
        <dbReference type="ARBA" id="ARBA00022801"/>
    </source>
</evidence>
<dbReference type="SUPFAM" id="SSF53474">
    <property type="entry name" value="alpha/beta-Hydrolases"/>
    <property type="match status" value="2"/>
</dbReference>
<dbReference type="AlphaFoldDB" id="A0A2Z2NUI2"/>
<proteinExistence type="predicted"/>
<sequence>MRRLLKTMTGISVPAASRTVKQATKKTVKKKANKTASKIVKKVVRKVVKKTAKKAVGKTTKKIAKKSVSSASAQSKPPFSAGDWIKGHAIGAGGPRRYCLFRPHGVSADESLPLLVMLHGCSQNAPDFALSTRMNTIAARSRALVLYPEQDLRFNPQGCWNWYDTKSGQANAEAATLMSIINQVCIRYPVNREAVAIAGFSAGASMAALLATLHPARFRAVAMHSGVPPGSARSAASAVAAMRGLQRSTAPGGLHPWPPLLIAHGRRDRVVAISNAHAAAQLWASSLGARESTPRKVQRGKRYTSTVTDFRAGRRIVVSLNEIDKLGHSWSGGDSKQRFSDAAGPDTSRLIWSFFERQMRAAS</sequence>
<evidence type="ECO:0000256" key="1">
    <source>
        <dbReference type="ARBA" id="ARBA00022729"/>
    </source>
</evidence>
<evidence type="ECO:0000313" key="4">
    <source>
        <dbReference type="Proteomes" id="UP000250079"/>
    </source>
</evidence>
<dbReference type="GO" id="GO:0016787">
    <property type="term" value="F:hydrolase activity"/>
    <property type="evidence" value="ECO:0007669"/>
    <property type="project" value="UniProtKB-KW"/>
</dbReference>
<keyword evidence="2" id="KW-0378">Hydrolase</keyword>
<dbReference type="Gene3D" id="3.40.50.1820">
    <property type="entry name" value="alpha/beta hydrolase"/>
    <property type="match status" value="1"/>
</dbReference>
<keyword evidence="4" id="KW-1185">Reference proteome</keyword>
<dbReference type="Proteomes" id="UP000250079">
    <property type="component" value="Chromosome"/>
</dbReference>
<dbReference type="InterPro" id="IPR010126">
    <property type="entry name" value="Esterase_phb"/>
</dbReference>
<organism evidence="3 4">
    <name type="scientific">Granulosicoccus antarcticus IMCC3135</name>
    <dbReference type="NCBI Taxonomy" id="1192854"/>
    <lineage>
        <taxon>Bacteria</taxon>
        <taxon>Pseudomonadati</taxon>
        <taxon>Pseudomonadota</taxon>
        <taxon>Gammaproteobacteria</taxon>
        <taxon>Chromatiales</taxon>
        <taxon>Granulosicoccaceae</taxon>
        <taxon>Granulosicoccus</taxon>
    </lineage>
</organism>
<dbReference type="Pfam" id="PF10503">
    <property type="entry name" value="Esterase_PHB"/>
    <property type="match status" value="1"/>
</dbReference>
<dbReference type="InterPro" id="IPR050955">
    <property type="entry name" value="Plant_Biomass_Hydrol_Est"/>
</dbReference>